<accession>A0A839EMF4</accession>
<name>A0A839EMF4_9HYPH</name>
<dbReference type="GO" id="GO:0043565">
    <property type="term" value="F:sequence-specific DNA binding"/>
    <property type="evidence" value="ECO:0007669"/>
    <property type="project" value="InterPro"/>
</dbReference>
<keyword evidence="1" id="KW-0805">Transcription regulation</keyword>
<dbReference type="SUPFAM" id="SSF46689">
    <property type="entry name" value="Homeodomain-like"/>
    <property type="match status" value="1"/>
</dbReference>
<evidence type="ECO:0000313" key="7">
    <source>
        <dbReference type="Proteomes" id="UP000549052"/>
    </source>
</evidence>
<organism evidence="6 7">
    <name type="scientific">Phyllobacterium myrsinacearum</name>
    <dbReference type="NCBI Taxonomy" id="28101"/>
    <lineage>
        <taxon>Bacteria</taxon>
        <taxon>Pseudomonadati</taxon>
        <taxon>Pseudomonadota</taxon>
        <taxon>Alphaproteobacteria</taxon>
        <taxon>Hyphomicrobiales</taxon>
        <taxon>Phyllobacteriaceae</taxon>
        <taxon>Phyllobacterium</taxon>
    </lineage>
</organism>
<feature type="region of interest" description="Disordered" evidence="4">
    <location>
        <begin position="382"/>
        <end position="408"/>
    </location>
</feature>
<protein>
    <submittedName>
        <fullName evidence="6">AraC-like DNA-binding protein</fullName>
    </submittedName>
</protein>
<dbReference type="InterPro" id="IPR018060">
    <property type="entry name" value="HTH_AraC"/>
</dbReference>
<keyword evidence="2 6" id="KW-0238">DNA-binding</keyword>
<evidence type="ECO:0000313" key="6">
    <source>
        <dbReference type="EMBL" id="MBA8880022.1"/>
    </source>
</evidence>
<dbReference type="Proteomes" id="UP000549052">
    <property type="component" value="Unassembled WGS sequence"/>
</dbReference>
<comment type="caution">
    <text evidence="6">The sequence shown here is derived from an EMBL/GenBank/DDBJ whole genome shotgun (WGS) entry which is preliminary data.</text>
</comment>
<dbReference type="PANTHER" id="PTHR46796:SF12">
    <property type="entry name" value="HTH-TYPE DNA-BINDING TRANSCRIPTIONAL ACTIVATOR EUTR"/>
    <property type="match status" value="1"/>
</dbReference>
<dbReference type="Gene3D" id="1.10.10.60">
    <property type="entry name" value="Homeodomain-like"/>
    <property type="match status" value="1"/>
</dbReference>
<dbReference type="InterPro" id="IPR050204">
    <property type="entry name" value="AraC_XylS_family_regulators"/>
</dbReference>
<feature type="compositionally biased region" description="Polar residues" evidence="4">
    <location>
        <begin position="396"/>
        <end position="408"/>
    </location>
</feature>
<keyword evidence="3" id="KW-0804">Transcription</keyword>
<sequence length="408" mass="45560">MPNSVAVQLFLSSKHTFRRKNFFVLKSYLRSEIAQVPIQPQLTFKKTSTKHCILLRAPISIASHFISGIEAMFDTTVDGRSVSKPALRSPPHAGSTEQPTDLYCTAFPGLPLDRVQCLNETHVIGAFTGNPVEIAANGAADQFLYIFVLSGFVEHHNTQTHVSAIIPEGGAGVIINHSTTLLRLGPGCRWLAFQMPLSLLRSQFGIWARKFCFREPVFSTIPDFRDHAVVNLYHTLEFLLARRGEGKTSLLDASYEQLLIAHLYATAPHNFSSDKTTIKPPCPRQLRSAEEFMRNNLYASITINDIARAAGCSTRTLQRIFRHFRNATPIRILSHYRIAEANNVIISGRAKTVTDVATNLRFSNPARFAIMYREAYGQKPSTTLKTWHTPQEHRTQASVPGSDVKNTG</sequence>
<dbReference type="PROSITE" id="PS01124">
    <property type="entry name" value="HTH_ARAC_FAMILY_2"/>
    <property type="match status" value="1"/>
</dbReference>
<evidence type="ECO:0000256" key="3">
    <source>
        <dbReference type="ARBA" id="ARBA00023163"/>
    </source>
</evidence>
<keyword evidence="7" id="KW-1185">Reference proteome</keyword>
<dbReference type="PANTHER" id="PTHR46796">
    <property type="entry name" value="HTH-TYPE TRANSCRIPTIONAL ACTIVATOR RHAS-RELATED"/>
    <property type="match status" value="1"/>
</dbReference>
<dbReference type="RefSeq" id="WP_182550687.1">
    <property type="nucleotide sequence ID" value="NZ_JACGXN010000006.1"/>
</dbReference>
<proteinExistence type="predicted"/>
<feature type="domain" description="HTH araC/xylS-type" evidence="5">
    <location>
        <begin position="287"/>
        <end position="386"/>
    </location>
</feature>
<dbReference type="AlphaFoldDB" id="A0A839EMF4"/>
<dbReference type="Pfam" id="PF12833">
    <property type="entry name" value="HTH_18"/>
    <property type="match status" value="1"/>
</dbReference>
<evidence type="ECO:0000256" key="1">
    <source>
        <dbReference type="ARBA" id="ARBA00023015"/>
    </source>
</evidence>
<dbReference type="GO" id="GO:0003700">
    <property type="term" value="F:DNA-binding transcription factor activity"/>
    <property type="evidence" value="ECO:0007669"/>
    <property type="project" value="InterPro"/>
</dbReference>
<evidence type="ECO:0000259" key="5">
    <source>
        <dbReference type="PROSITE" id="PS01124"/>
    </source>
</evidence>
<reference evidence="6 7" key="1">
    <citation type="submission" date="2020-07" db="EMBL/GenBank/DDBJ databases">
        <title>Genomic Encyclopedia of Type Strains, Phase IV (KMG-V): Genome sequencing to study the core and pangenomes of soil and plant-associated prokaryotes.</title>
        <authorList>
            <person name="Whitman W."/>
        </authorList>
    </citation>
    <scope>NUCLEOTIDE SEQUENCE [LARGE SCALE GENOMIC DNA]</scope>
    <source>
        <strain evidence="6 7">AN3</strain>
    </source>
</reference>
<evidence type="ECO:0000256" key="4">
    <source>
        <dbReference type="SAM" id="MobiDB-lite"/>
    </source>
</evidence>
<dbReference type="SMART" id="SM00342">
    <property type="entry name" value="HTH_ARAC"/>
    <property type="match status" value="1"/>
</dbReference>
<dbReference type="InterPro" id="IPR009057">
    <property type="entry name" value="Homeodomain-like_sf"/>
</dbReference>
<dbReference type="EMBL" id="JACGXN010000006">
    <property type="protein sequence ID" value="MBA8880022.1"/>
    <property type="molecule type" value="Genomic_DNA"/>
</dbReference>
<evidence type="ECO:0000256" key="2">
    <source>
        <dbReference type="ARBA" id="ARBA00023125"/>
    </source>
</evidence>
<gene>
    <name evidence="6" type="ORF">FHW16_003741</name>
</gene>